<keyword evidence="1" id="KW-0349">Heme</keyword>
<feature type="chain" id="PRO_5046853124" description="Cytochrome P450 monooxygenase" evidence="4">
    <location>
        <begin position="19"/>
        <end position="510"/>
    </location>
</feature>
<sequence length="510" mass="57807">MMSWPSALVLSCLLPAVARLVYNIWLHPLADVPGPFWARASGIPSWLHAMSGKRHIWLWQQFQIFGPRIRITPNTVLFCDSTAYADVYGMKSNVRRSHFYTAFKRKISENTTLNTIDVAQHAYKRKLLQTCFTEKSMRAATTFIIKHVDRWNEVLTQESGTNEKEWSAFVNFSDKIDALIFDIMGDLSFGRSFDIKEPGENQLKVIPHTIVEYMKFYYPFCRSPFLPLLIWLKPRGIDWFFDKVTPPSVQQQYNKFIFDSVTNRIKLHREQKDKPEREQRQVIFHFLCEARDPDTGLVAYDETDLRTESSLLIIAGTDTTSVSISGIFFYLKGDPGRLQKLTDEIRTTFDSAEEIVLGPKLRGCQYFLACIDEGMRLTPSGPCELPREVLSGGMPVKGRYYPRGHDCRDGALGQLAQRGGLGRCRGVPTGTLDLGRGEGRDGRVPSRIKANFHPFSTGPGSCVGRPIAMAEIMIVVARTLYRFDLRRAPGSTTGGGRADLGWGARDEHQM</sequence>
<dbReference type="InterPro" id="IPR036396">
    <property type="entry name" value="Cyt_P450_sf"/>
</dbReference>
<evidence type="ECO:0008006" key="7">
    <source>
        <dbReference type="Google" id="ProtNLM"/>
    </source>
</evidence>
<dbReference type="SUPFAM" id="SSF48264">
    <property type="entry name" value="Cytochrome P450"/>
    <property type="match status" value="1"/>
</dbReference>
<dbReference type="InterPro" id="IPR002401">
    <property type="entry name" value="Cyt_P450_E_grp-I"/>
</dbReference>
<gene>
    <name evidence="5" type="ORF">PG994_006981</name>
</gene>
<dbReference type="InterPro" id="IPR001128">
    <property type="entry name" value="Cyt_P450"/>
</dbReference>
<evidence type="ECO:0000256" key="4">
    <source>
        <dbReference type="SAM" id="SignalP"/>
    </source>
</evidence>
<feature type="signal peptide" evidence="4">
    <location>
        <begin position="1"/>
        <end position="18"/>
    </location>
</feature>
<organism evidence="5 6">
    <name type="scientific">Apiospora phragmitis</name>
    <dbReference type="NCBI Taxonomy" id="2905665"/>
    <lineage>
        <taxon>Eukaryota</taxon>
        <taxon>Fungi</taxon>
        <taxon>Dikarya</taxon>
        <taxon>Ascomycota</taxon>
        <taxon>Pezizomycotina</taxon>
        <taxon>Sordariomycetes</taxon>
        <taxon>Xylariomycetidae</taxon>
        <taxon>Amphisphaeriales</taxon>
        <taxon>Apiosporaceae</taxon>
        <taxon>Apiospora</taxon>
    </lineage>
</organism>
<keyword evidence="4" id="KW-0732">Signal</keyword>
<name>A0ABR1UZK7_9PEZI</name>
<comment type="caution">
    <text evidence="5">The sequence shown here is derived from an EMBL/GenBank/DDBJ whole genome shotgun (WGS) entry which is preliminary data.</text>
</comment>
<dbReference type="Pfam" id="PF00067">
    <property type="entry name" value="p450"/>
    <property type="match status" value="2"/>
</dbReference>
<evidence type="ECO:0000313" key="6">
    <source>
        <dbReference type="Proteomes" id="UP001480595"/>
    </source>
</evidence>
<dbReference type="InterPro" id="IPR050121">
    <property type="entry name" value="Cytochrome_P450_monoxygenase"/>
</dbReference>
<dbReference type="RefSeq" id="XP_066715332.1">
    <property type="nucleotide sequence ID" value="XM_066858390.1"/>
</dbReference>
<dbReference type="EMBL" id="JAQQWL010000007">
    <property type="protein sequence ID" value="KAK8064343.1"/>
    <property type="molecule type" value="Genomic_DNA"/>
</dbReference>
<dbReference type="PANTHER" id="PTHR24305:SF226">
    <property type="entry name" value="CYTOCHROME P450 MONOOXYGENASE"/>
    <property type="match status" value="1"/>
</dbReference>
<proteinExistence type="predicted"/>
<keyword evidence="6" id="KW-1185">Reference proteome</keyword>
<evidence type="ECO:0000256" key="1">
    <source>
        <dbReference type="ARBA" id="ARBA00022617"/>
    </source>
</evidence>
<evidence type="ECO:0000313" key="5">
    <source>
        <dbReference type="EMBL" id="KAK8064343.1"/>
    </source>
</evidence>
<dbReference type="PANTHER" id="PTHR24305">
    <property type="entry name" value="CYTOCHROME P450"/>
    <property type="match status" value="1"/>
</dbReference>
<accession>A0ABR1UZK7</accession>
<protein>
    <recommendedName>
        <fullName evidence="7">Cytochrome P450 monooxygenase</fullName>
    </recommendedName>
</protein>
<dbReference type="PRINTS" id="PR00385">
    <property type="entry name" value="P450"/>
</dbReference>
<dbReference type="Proteomes" id="UP001480595">
    <property type="component" value="Unassembled WGS sequence"/>
</dbReference>
<keyword evidence="3" id="KW-0408">Iron</keyword>
<keyword evidence="2" id="KW-0479">Metal-binding</keyword>
<dbReference type="GeneID" id="92091453"/>
<evidence type="ECO:0000256" key="2">
    <source>
        <dbReference type="ARBA" id="ARBA00022723"/>
    </source>
</evidence>
<dbReference type="Gene3D" id="1.10.630.10">
    <property type="entry name" value="Cytochrome P450"/>
    <property type="match status" value="1"/>
</dbReference>
<evidence type="ECO:0000256" key="3">
    <source>
        <dbReference type="ARBA" id="ARBA00023004"/>
    </source>
</evidence>
<dbReference type="PRINTS" id="PR00463">
    <property type="entry name" value="EP450I"/>
</dbReference>
<reference evidence="5 6" key="1">
    <citation type="submission" date="2023-01" db="EMBL/GenBank/DDBJ databases">
        <title>Analysis of 21 Apiospora genomes using comparative genomics revels a genus with tremendous synthesis potential of carbohydrate active enzymes and secondary metabolites.</title>
        <authorList>
            <person name="Sorensen T."/>
        </authorList>
    </citation>
    <scope>NUCLEOTIDE SEQUENCE [LARGE SCALE GENOMIC DNA]</scope>
    <source>
        <strain evidence="5 6">CBS 135458</strain>
    </source>
</reference>